<dbReference type="AlphaFoldDB" id="A0A813LW04"/>
<dbReference type="Gene3D" id="2.130.10.10">
    <property type="entry name" value="YVTN repeat-like/Quinoprotein amine dehydrogenase"/>
    <property type="match status" value="1"/>
</dbReference>
<feature type="compositionally biased region" description="Basic and acidic residues" evidence="1">
    <location>
        <begin position="710"/>
        <end position="725"/>
    </location>
</feature>
<sequence>MRGGPSVGVSRGLGRRGHRVPCAAAAATRYVPQEICCVASSPDGRILAASCSSGQVYIWRCAPDEWGGGVRLHGAVLTLSGWLGPEQVLALDFCHAGPSAEVSGVSGGGSAVPLLLVCLLSGGRLRLLDPSDGRCVAVTQPLRAASAGAPRNALAGLLQVLEDGRHVAIRSGSDVVVLDLWSGKVVTALPVPHEAQLTRLAVPRFPASTSELSGRDFLLRLAAHSAQELFVWGLPLPVARAAGGERPAPLFTYSFAPSRGNNPFDRASPGTRSAEATSATALAFEAGVLLLVLPERLLLWAGLDSSSGAPWAPGPPIQVDRVQGVGPLRGLLGAALISTAARSSSPVAALDSSRKSQGGQNSLHGRPSRARSCPALLCKSNAASSDGREAGGENSPGLVLIAWTAAGQMYSFAVDEKTGNASSPVLPWGSMPVGARADTCSWWYFSPLGLIVGAVLGPSGDALHLSSSAVSSERRSRWVRAADLEDLWRPPVGAGPAGACSVACATFVEAQGFCWLALGLTSGQEGRCVACDGQVSVAVANSAPSEGEGNGGVAPEAQQLKMPKDFGEPSSLTGLGTRFLAAGSSRGVVCWWATSDWRLSGTSLPAYRAPILHLARVWSHRLNESALVAEPVILAALDELGKCRLIDAALGEVLCVLQSQCSGPSLWLDTPVRFTYDAAGHWITAATPTRAWTWDSSSGAFESSASVAGERGEGGEAARRDQQGT</sequence>
<feature type="non-terminal residue" evidence="2">
    <location>
        <position position="725"/>
    </location>
</feature>
<dbReference type="InterPro" id="IPR015943">
    <property type="entry name" value="WD40/YVTN_repeat-like_dom_sf"/>
</dbReference>
<evidence type="ECO:0000313" key="3">
    <source>
        <dbReference type="Proteomes" id="UP000626109"/>
    </source>
</evidence>
<proteinExistence type="predicted"/>
<dbReference type="EMBL" id="CAJNNW010037131">
    <property type="protein sequence ID" value="CAE8739640.1"/>
    <property type="molecule type" value="Genomic_DNA"/>
</dbReference>
<comment type="caution">
    <text evidence="2">The sequence shown here is derived from an EMBL/GenBank/DDBJ whole genome shotgun (WGS) entry which is preliminary data.</text>
</comment>
<feature type="region of interest" description="Disordered" evidence="1">
    <location>
        <begin position="703"/>
        <end position="725"/>
    </location>
</feature>
<dbReference type="SUPFAM" id="SSF69322">
    <property type="entry name" value="Tricorn protease domain 2"/>
    <property type="match status" value="1"/>
</dbReference>
<evidence type="ECO:0000313" key="2">
    <source>
        <dbReference type="EMBL" id="CAE8739640.1"/>
    </source>
</evidence>
<dbReference type="Proteomes" id="UP000626109">
    <property type="component" value="Unassembled WGS sequence"/>
</dbReference>
<feature type="region of interest" description="Disordered" evidence="1">
    <location>
        <begin position="347"/>
        <end position="370"/>
    </location>
</feature>
<reference evidence="2" key="1">
    <citation type="submission" date="2021-02" db="EMBL/GenBank/DDBJ databases">
        <authorList>
            <person name="Dougan E. K."/>
            <person name="Rhodes N."/>
            <person name="Thang M."/>
            <person name="Chan C."/>
        </authorList>
    </citation>
    <scope>NUCLEOTIDE SEQUENCE</scope>
</reference>
<accession>A0A813LW04</accession>
<organism evidence="2 3">
    <name type="scientific">Polarella glacialis</name>
    <name type="common">Dinoflagellate</name>
    <dbReference type="NCBI Taxonomy" id="89957"/>
    <lineage>
        <taxon>Eukaryota</taxon>
        <taxon>Sar</taxon>
        <taxon>Alveolata</taxon>
        <taxon>Dinophyceae</taxon>
        <taxon>Suessiales</taxon>
        <taxon>Suessiaceae</taxon>
        <taxon>Polarella</taxon>
    </lineage>
</organism>
<protein>
    <submittedName>
        <fullName evidence="2">Uncharacterized protein</fullName>
    </submittedName>
</protein>
<name>A0A813LW04_POLGL</name>
<gene>
    <name evidence="2" type="ORF">PGLA2088_LOCUS49702</name>
</gene>
<evidence type="ECO:0000256" key="1">
    <source>
        <dbReference type="SAM" id="MobiDB-lite"/>
    </source>
</evidence>